<feature type="binding site" evidence="16">
    <location>
        <position position="60"/>
    </location>
    <ligand>
        <name>[4Fe-4S] cluster</name>
        <dbReference type="ChEBI" id="CHEBI:49883"/>
        <note>4Fe-4S-S-AdoMet</note>
    </ligand>
</feature>
<dbReference type="InterPro" id="IPR004558">
    <property type="entry name" value="Coprogen_oxidase_HemN"/>
</dbReference>
<evidence type="ECO:0000256" key="13">
    <source>
        <dbReference type="ARBA" id="ARBA00048321"/>
    </source>
</evidence>
<feature type="binding site" evidence="15">
    <location>
        <position position="136"/>
    </location>
    <ligand>
        <name>S-adenosyl-L-methionine</name>
        <dbReference type="ChEBI" id="CHEBI:59789"/>
        <label>1</label>
    </ligand>
</feature>
<dbReference type="InterPro" id="IPR034505">
    <property type="entry name" value="Coproporphyrinogen-III_oxidase"/>
</dbReference>
<dbReference type="RefSeq" id="WP_047823375.1">
    <property type="nucleotide sequence ID" value="NZ_JACIEL010000005.1"/>
</dbReference>
<feature type="binding site" evidence="15">
    <location>
        <position position="104"/>
    </location>
    <ligand>
        <name>S-adenosyl-L-methionine</name>
        <dbReference type="ChEBI" id="CHEBI:59789"/>
        <label>1</label>
    </ligand>
</feature>
<evidence type="ECO:0000256" key="15">
    <source>
        <dbReference type="PIRSR" id="PIRSR000167-1"/>
    </source>
</evidence>
<comment type="cofactor">
    <cofactor evidence="14 16">
        <name>[4Fe-4S] cluster</name>
        <dbReference type="ChEBI" id="CHEBI:49883"/>
    </cofactor>
    <text evidence="14 16">Binds 1 [4Fe-4S] cluster. The cluster is coordinated with 3 cysteines and an exchangeable S-adenosyl-L-methionine.</text>
</comment>
<comment type="catalytic activity">
    <reaction evidence="13 14">
        <text>coproporphyrinogen III + 2 S-adenosyl-L-methionine = protoporphyrinogen IX + 2 5'-deoxyadenosine + 2 L-methionine + 2 CO2</text>
        <dbReference type="Rhea" id="RHEA:15425"/>
        <dbReference type="ChEBI" id="CHEBI:16526"/>
        <dbReference type="ChEBI" id="CHEBI:17319"/>
        <dbReference type="ChEBI" id="CHEBI:57307"/>
        <dbReference type="ChEBI" id="CHEBI:57309"/>
        <dbReference type="ChEBI" id="CHEBI:57844"/>
        <dbReference type="ChEBI" id="CHEBI:59789"/>
        <dbReference type="EC" id="1.3.98.3"/>
    </reaction>
</comment>
<keyword evidence="5 14" id="KW-0004">4Fe-4S</keyword>
<dbReference type="PROSITE" id="PS51918">
    <property type="entry name" value="RADICAL_SAM"/>
    <property type="match status" value="1"/>
</dbReference>
<dbReference type="SFLD" id="SFLDG01065">
    <property type="entry name" value="anaerobic_coproporphyrinogen-I"/>
    <property type="match status" value="1"/>
</dbReference>
<evidence type="ECO:0000256" key="10">
    <source>
        <dbReference type="ARBA" id="ARBA00023004"/>
    </source>
</evidence>
<feature type="binding site" evidence="16">
    <location>
        <position position="57"/>
    </location>
    <ligand>
        <name>[4Fe-4S] cluster</name>
        <dbReference type="ChEBI" id="CHEBI:49883"/>
        <note>4Fe-4S-S-AdoMet</note>
    </ligand>
</feature>
<evidence type="ECO:0000313" key="18">
    <source>
        <dbReference type="Proteomes" id="UP000035287"/>
    </source>
</evidence>
<evidence type="ECO:0000256" key="1">
    <source>
        <dbReference type="ARBA" id="ARBA00004496"/>
    </source>
</evidence>
<evidence type="ECO:0000256" key="5">
    <source>
        <dbReference type="ARBA" id="ARBA00022485"/>
    </source>
</evidence>
<dbReference type="Pfam" id="PF04055">
    <property type="entry name" value="Radical_SAM"/>
    <property type="match status" value="1"/>
</dbReference>
<evidence type="ECO:0000256" key="14">
    <source>
        <dbReference type="PIRNR" id="PIRNR000167"/>
    </source>
</evidence>
<evidence type="ECO:0000256" key="9">
    <source>
        <dbReference type="ARBA" id="ARBA00023002"/>
    </source>
</evidence>
<dbReference type="Proteomes" id="UP000035287">
    <property type="component" value="Chromosome"/>
</dbReference>
<dbReference type="SUPFAM" id="SSF102114">
    <property type="entry name" value="Radical SAM enzymes"/>
    <property type="match status" value="1"/>
</dbReference>
<dbReference type="InterPro" id="IPR006638">
    <property type="entry name" value="Elp3/MiaA/NifB-like_rSAM"/>
</dbReference>
<keyword evidence="10 14" id="KW-0408">Iron</keyword>
<keyword evidence="6 14" id="KW-0963">Cytoplasm</keyword>
<dbReference type="EMBL" id="CP011770">
    <property type="protein sequence ID" value="AKM11556.1"/>
    <property type="molecule type" value="Genomic_DNA"/>
</dbReference>
<dbReference type="UniPathway" id="UPA00251">
    <property type="reaction ID" value="UER00323"/>
</dbReference>
<dbReference type="GO" id="GO:0006782">
    <property type="term" value="P:protoporphyrinogen IX biosynthetic process"/>
    <property type="evidence" value="ECO:0007669"/>
    <property type="project" value="UniProtKB-UniPathway"/>
</dbReference>
<evidence type="ECO:0000256" key="11">
    <source>
        <dbReference type="ARBA" id="ARBA00023014"/>
    </source>
</evidence>
<dbReference type="EC" id="1.3.98.3" evidence="14"/>
<reference evidence="17 18" key="1">
    <citation type="submission" date="2015-06" db="EMBL/GenBank/DDBJ databases">
        <authorList>
            <person name="Zeng Y."/>
            <person name="Huang Y."/>
        </authorList>
    </citation>
    <scope>NUCLEOTIDE SEQUENCE [LARGE SCALE GENOMIC DNA]</scope>
    <source>
        <strain evidence="17 18">PQ-2</strain>
    </source>
</reference>
<dbReference type="PANTHER" id="PTHR13932:SF6">
    <property type="entry name" value="OXYGEN-INDEPENDENT COPROPORPHYRINOGEN III OXIDASE"/>
    <property type="match status" value="1"/>
</dbReference>
<keyword evidence="8 14" id="KW-0479">Metal-binding</keyword>
<feature type="binding site" evidence="15">
    <location>
        <position position="234"/>
    </location>
    <ligand>
        <name>S-adenosyl-L-methionine</name>
        <dbReference type="ChEBI" id="CHEBI:59789"/>
        <label>2</label>
    </ligand>
</feature>
<accession>A0A0G3XLR6</accession>
<comment type="pathway">
    <text evidence="2 14">Porphyrin-containing compound metabolism; protoporphyrin-IX biosynthesis; protoporphyrinogen-IX from coproporphyrinogen-III (AdoMet route): step 1/1.</text>
</comment>
<feature type="binding site" evidence="15">
    <location>
        <position position="200"/>
    </location>
    <ligand>
        <name>S-adenosyl-L-methionine</name>
        <dbReference type="ChEBI" id="CHEBI:59789"/>
        <label>2</label>
    </ligand>
</feature>
<evidence type="ECO:0000256" key="2">
    <source>
        <dbReference type="ARBA" id="ARBA00004785"/>
    </source>
</evidence>
<dbReference type="STRING" id="1348774.AB433_05250"/>
<keyword evidence="7 14" id="KW-0949">S-adenosyl-L-methionine</keyword>
<dbReference type="Gene3D" id="1.10.10.920">
    <property type="match status" value="1"/>
</dbReference>
<organism evidence="17 18">
    <name type="scientific">Croceicoccus naphthovorans</name>
    <dbReference type="NCBI Taxonomy" id="1348774"/>
    <lineage>
        <taxon>Bacteria</taxon>
        <taxon>Pseudomonadati</taxon>
        <taxon>Pseudomonadota</taxon>
        <taxon>Alphaproteobacteria</taxon>
        <taxon>Sphingomonadales</taxon>
        <taxon>Erythrobacteraceae</taxon>
        <taxon>Croceicoccus</taxon>
    </lineage>
</organism>
<dbReference type="InterPro" id="IPR007197">
    <property type="entry name" value="rSAM"/>
</dbReference>
<evidence type="ECO:0000313" key="17">
    <source>
        <dbReference type="EMBL" id="AKM11556.1"/>
    </source>
</evidence>
<evidence type="ECO:0000256" key="8">
    <source>
        <dbReference type="ARBA" id="ARBA00022723"/>
    </source>
</evidence>
<dbReference type="CDD" id="cd01335">
    <property type="entry name" value="Radical_SAM"/>
    <property type="match status" value="1"/>
</dbReference>
<gene>
    <name evidence="17" type="ORF">AB433_05250</name>
</gene>
<feature type="binding site" evidence="15">
    <location>
        <position position="320"/>
    </location>
    <ligand>
        <name>S-adenosyl-L-methionine</name>
        <dbReference type="ChEBI" id="CHEBI:59789"/>
        <label>1</label>
    </ligand>
</feature>
<dbReference type="KEGG" id="cna:AB433_05250"/>
<dbReference type="PANTHER" id="PTHR13932">
    <property type="entry name" value="COPROPORPHYRINIGEN III OXIDASE"/>
    <property type="match status" value="1"/>
</dbReference>
<feature type="binding site" evidence="15">
    <location>
        <begin position="59"/>
        <end position="61"/>
    </location>
    <ligand>
        <name>S-adenosyl-L-methionine</name>
        <dbReference type="ChEBI" id="CHEBI:59789"/>
        <label>2</label>
    </ligand>
</feature>
<comment type="subunit">
    <text evidence="4">Monomer.</text>
</comment>
<dbReference type="GO" id="GO:0046872">
    <property type="term" value="F:metal ion binding"/>
    <property type="evidence" value="ECO:0007669"/>
    <property type="project" value="UniProtKB-KW"/>
</dbReference>
<dbReference type="SFLD" id="SFLDS00029">
    <property type="entry name" value="Radical_SAM"/>
    <property type="match status" value="1"/>
</dbReference>
<dbReference type="AlphaFoldDB" id="A0A0G3XLR6"/>
<evidence type="ECO:0000256" key="3">
    <source>
        <dbReference type="ARBA" id="ARBA00005493"/>
    </source>
</evidence>
<dbReference type="NCBIfam" id="TIGR00538">
    <property type="entry name" value="hemN"/>
    <property type="match status" value="1"/>
</dbReference>
<dbReference type="GO" id="GO:0005737">
    <property type="term" value="C:cytoplasm"/>
    <property type="evidence" value="ECO:0007669"/>
    <property type="project" value="UniProtKB-SubCell"/>
</dbReference>
<keyword evidence="12 14" id="KW-0627">Porphyrin biosynthesis</keyword>
<comment type="similarity">
    <text evidence="3 14">Belongs to the anaerobic coproporphyrinogen-III oxidase family.</text>
</comment>
<sequence>MWRYLPELLAVPVPRYTSYPTAAEFGDAGEDDFLAELDNATGDVSLYVHIPYCHEICWYCGCNTGAANRQKRLAAYLEALTAEIAHVGHLLPRSARVRHIAFGGGSPNAIAPHEFVRLVNTLTVAFSLADPTLSVELDPRSLTEPWREVLAHVGVTRASLGVQTFDPAIQQAIGRVQPIELIERAVDMLRDAGVTSLNFDLMYGLPGQDLDTLHSTLDQAARMGADRIALFGLAHLPAMFPRQRRIDCSTLPGAFERFRMMEEGHDRLLDLGYQPVGFDHFALPGDPLARAALSGHLHRNFQGFTDDAAPVTIGLGASAISNFPRGIFQNEKNAGAYRELIAAGRQPTARGVARDANDQKRRAVITGILCQGRAAVDEDMLRSASPRLADFFAEGLCTLIDGELVLAPDALPYARGIAACFDRHRADSQRNFSNAV</sequence>
<evidence type="ECO:0000256" key="12">
    <source>
        <dbReference type="ARBA" id="ARBA00023244"/>
    </source>
</evidence>
<proteinExistence type="inferred from homology"/>
<comment type="subcellular location">
    <subcellularLocation>
        <location evidence="1 14">Cytoplasm</location>
    </subcellularLocation>
</comment>
<dbReference type="GO" id="GO:0051989">
    <property type="term" value="F:coproporphyrinogen dehydrogenase activity"/>
    <property type="evidence" value="ECO:0007669"/>
    <property type="project" value="UniProtKB-EC"/>
</dbReference>
<dbReference type="PATRIC" id="fig|1348774.3.peg.1102"/>
<evidence type="ECO:0000256" key="4">
    <source>
        <dbReference type="ARBA" id="ARBA00011245"/>
    </source>
</evidence>
<feature type="binding site" evidence="16">
    <location>
        <position position="53"/>
    </location>
    <ligand>
        <name>[4Fe-4S] cluster</name>
        <dbReference type="ChEBI" id="CHEBI:49883"/>
        <note>4Fe-4S-S-AdoMet</note>
    </ligand>
</feature>
<dbReference type="SMART" id="SM00729">
    <property type="entry name" value="Elp3"/>
    <property type="match status" value="1"/>
</dbReference>
<keyword evidence="18" id="KW-1185">Reference proteome</keyword>
<evidence type="ECO:0000256" key="6">
    <source>
        <dbReference type="ARBA" id="ARBA00022490"/>
    </source>
</evidence>
<keyword evidence="11 14" id="KW-0411">Iron-sulfur</keyword>
<protein>
    <recommendedName>
        <fullName evidence="14">Coproporphyrinogen-III oxidase</fullName>
        <ecNumber evidence="14">1.3.98.3</ecNumber>
    </recommendedName>
</protein>
<dbReference type="Gene3D" id="3.30.750.200">
    <property type="match status" value="1"/>
</dbReference>
<dbReference type="OrthoDB" id="9808022at2"/>
<dbReference type="InterPro" id="IPR058240">
    <property type="entry name" value="rSAM_sf"/>
</dbReference>
<feature type="binding site" evidence="15">
    <location>
        <position position="175"/>
    </location>
    <ligand>
        <name>S-adenosyl-L-methionine</name>
        <dbReference type="ChEBI" id="CHEBI:59789"/>
        <label>2</label>
    </ligand>
</feature>
<feature type="binding site" evidence="15">
    <location>
        <position position="163"/>
    </location>
    <ligand>
        <name>S-adenosyl-L-methionine</name>
        <dbReference type="ChEBI" id="CHEBI:59789"/>
        <label>2</label>
    </ligand>
</feature>
<evidence type="ECO:0000256" key="16">
    <source>
        <dbReference type="PIRSR" id="PIRSR000167-2"/>
    </source>
</evidence>
<keyword evidence="9 14" id="KW-0560">Oxidoreductase</keyword>
<feature type="binding site" evidence="15">
    <location>
        <position position="47"/>
    </location>
    <ligand>
        <name>S-adenosyl-L-methionine</name>
        <dbReference type="ChEBI" id="CHEBI:59789"/>
        <label>1</label>
    </ligand>
</feature>
<name>A0A0G3XLR6_9SPHN</name>
<dbReference type="GO" id="GO:0051539">
    <property type="term" value="F:4 iron, 4 sulfur cluster binding"/>
    <property type="evidence" value="ECO:0007669"/>
    <property type="project" value="UniProtKB-KW"/>
</dbReference>
<dbReference type="PIRSF" id="PIRSF000167">
    <property type="entry name" value="HemN"/>
    <property type="match status" value="1"/>
</dbReference>
<evidence type="ECO:0000256" key="7">
    <source>
        <dbReference type="ARBA" id="ARBA00022691"/>
    </source>
</evidence>
<dbReference type="GO" id="GO:0004109">
    <property type="term" value="F:coproporphyrinogen oxidase activity"/>
    <property type="evidence" value="ECO:0007669"/>
    <property type="project" value="InterPro"/>
</dbReference>